<feature type="transmembrane region" description="Helical" evidence="1">
    <location>
        <begin position="732"/>
        <end position="749"/>
    </location>
</feature>
<feature type="transmembrane region" description="Helical" evidence="1">
    <location>
        <begin position="363"/>
        <end position="385"/>
    </location>
</feature>
<feature type="transmembrane region" description="Helical" evidence="1">
    <location>
        <begin position="864"/>
        <end position="884"/>
    </location>
</feature>
<dbReference type="AlphaFoldDB" id="A0A9X2D8D4"/>
<feature type="transmembrane region" description="Helical" evidence="1">
    <location>
        <begin position="469"/>
        <end position="491"/>
    </location>
</feature>
<feature type="transmembrane region" description="Helical" evidence="1">
    <location>
        <begin position="967"/>
        <end position="985"/>
    </location>
</feature>
<feature type="transmembrane region" description="Helical" evidence="1">
    <location>
        <begin position="991"/>
        <end position="1010"/>
    </location>
</feature>
<sequence length="1078" mass="107019">MSLLLGAAIFMAVTWTRLGVGAQTALLLLVTALAATGAHLAVRARLRGAAESAALVAAGLAGLDAFGARAAGWLGADPDPGLVTALVGAAFAVVPALLLLLQRRAGSVERPRPPLPPLVTSQVMLGLGTVLAAFGLAIAAGGARSRAGADDVAVLTAALWVLALAVPVLTLLGRTLRARLVVTAVVLVAGAAPASASLLTEALVALVDDGDWYPGIAARLLLAALGWALLVPHASTRSTSAGTGQLREWGRAASSLVALALGVLGLVGPALTARPETTVLVATVVALVLTVLAALAPSPARDPWRRAGRGLGLGVGGGAALVLAGLVALPAVWFTSLPSPWESSALVSLDPTTDGRGADLPDLAWLVAALLLVPLVLVPVLVRLALPRRPERATPRALRPTGWVLAVTGTAWLLLLGTDLVVVVVAWALLGVVLAVRLPADPARVLPATGAAVVCAGVGVGLGSPSAGASLVALVALALVTVLLLPGDALAAALGVTRAGLRGTLLAALLLEAVVGTQALARVVAPLPERTAAEGRAGDALLVAPGVLGAGLVVVGVAAVLRNLPVPLVVSAAAVPALTGAALGTALDGRADPLVGALLAAAAAAVVGGAGTALDASAPPPVGQRGAASVVVLLAALVTLANLLVGLVDLLGQEWLSRPATEEVGGFATAAARATAPVPLVAAALALLPWLPLLRASGPLGERARTGTRRALAWGALVLGAGALLGGGVPRWLPVLLLAVLAAGLLLALPLRRVTPLSGAMAGGLAVLATLGALPSHGLAAVTLVLLAAAALAAGLLATRTAPAAGTLLPGVLAAGAWAAAATAVPVLVTLPGGPGLRVSGPVLLLGAALLVVVAAVRRREPVPFLEVVVAASVPVGTLMTVSVVAEPRAALALQLVAGGAVVAGHAAAQPTRRWAGWVASALVTAGTWLLLHRSGVRTPEAYTLPLAAGLLLHGAWLLLRDPAVSTRRALTAGLWLALLPSLWLSLREPLSTRALLLGLACLALVLVGVRLRLSQPVLAGAVVGLVLLGREATPWLTAGPRWVPFVLAGLVLGAVALTWEARLADVRRAAAYVGRLR</sequence>
<feature type="transmembrane region" description="Helical" evidence="1">
    <location>
        <begin position="626"/>
        <end position="647"/>
    </location>
</feature>
<feature type="transmembrane region" description="Helical" evidence="1">
    <location>
        <begin position="252"/>
        <end position="271"/>
    </location>
</feature>
<evidence type="ECO:0000313" key="3">
    <source>
        <dbReference type="Proteomes" id="UP001139485"/>
    </source>
</evidence>
<feature type="transmembrane region" description="Helical" evidence="1">
    <location>
        <begin position="310"/>
        <end position="334"/>
    </location>
</feature>
<feature type="transmembrane region" description="Helical" evidence="1">
    <location>
        <begin position="811"/>
        <end position="831"/>
    </location>
</feature>
<organism evidence="2 3">
    <name type="scientific">Nocardioides bruguierae</name>
    <dbReference type="NCBI Taxonomy" id="2945102"/>
    <lineage>
        <taxon>Bacteria</taxon>
        <taxon>Bacillati</taxon>
        <taxon>Actinomycetota</taxon>
        <taxon>Actinomycetes</taxon>
        <taxon>Propionibacteriales</taxon>
        <taxon>Nocardioidaceae</taxon>
        <taxon>Nocardioides</taxon>
    </lineage>
</organism>
<feature type="transmembrane region" description="Helical" evidence="1">
    <location>
        <begin position="24"/>
        <end position="42"/>
    </location>
</feature>
<feature type="transmembrane region" description="Helical" evidence="1">
    <location>
        <begin position="711"/>
        <end position="726"/>
    </location>
</feature>
<name>A0A9X2D8D4_9ACTN</name>
<feature type="transmembrane region" description="Helical" evidence="1">
    <location>
        <begin position="277"/>
        <end position="298"/>
    </location>
</feature>
<comment type="caution">
    <text evidence="2">The sequence shown here is derived from an EMBL/GenBank/DDBJ whole genome shotgun (WGS) entry which is preliminary data.</text>
</comment>
<feature type="transmembrane region" description="Helical" evidence="1">
    <location>
        <begin position="756"/>
        <end position="774"/>
    </location>
</feature>
<feature type="transmembrane region" description="Helical" evidence="1">
    <location>
        <begin position="54"/>
        <end position="76"/>
    </location>
</feature>
<feature type="transmembrane region" description="Helical" evidence="1">
    <location>
        <begin position="420"/>
        <end position="438"/>
    </location>
</feature>
<feature type="transmembrane region" description="Helical" evidence="1">
    <location>
        <begin position="890"/>
        <end position="908"/>
    </location>
</feature>
<keyword evidence="1" id="KW-1133">Transmembrane helix</keyword>
<gene>
    <name evidence="2" type="ORF">M8330_11570</name>
</gene>
<feature type="transmembrane region" description="Helical" evidence="1">
    <location>
        <begin position="152"/>
        <end position="173"/>
    </location>
</feature>
<feature type="transmembrane region" description="Helical" evidence="1">
    <location>
        <begin position="593"/>
        <end position="614"/>
    </location>
</feature>
<feature type="transmembrane region" description="Helical" evidence="1">
    <location>
        <begin position="445"/>
        <end position="463"/>
    </location>
</feature>
<evidence type="ECO:0000313" key="2">
    <source>
        <dbReference type="EMBL" id="MCM0620929.1"/>
    </source>
</evidence>
<feature type="transmembrane region" description="Helical" evidence="1">
    <location>
        <begin position="943"/>
        <end position="960"/>
    </location>
</feature>
<feature type="transmembrane region" description="Helical" evidence="1">
    <location>
        <begin position="541"/>
        <end position="561"/>
    </location>
</feature>
<keyword evidence="1" id="KW-0472">Membrane</keyword>
<dbReference type="NCBIfam" id="NF047321">
    <property type="entry name" value="SCO7613_CTERM"/>
    <property type="match status" value="1"/>
</dbReference>
<feature type="transmembrane region" description="Helical" evidence="1">
    <location>
        <begin position="122"/>
        <end position="140"/>
    </location>
</feature>
<keyword evidence="3" id="KW-1185">Reference proteome</keyword>
<feature type="transmembrane region" description="Helical" evidence="1">
    <location>
        <begin position="1017"/>
        <end position="1037"/>
    </location>
</feature>
<feature type="transmembrane region" description="Helical" evidence="1">
    <location>
        <begin position="503"/>
        <end position="521"/>
    </location>
</feature>
<dbReference type="Proteomes" id="UP001139485">
    <property type="component" value="Unassembled WGS sequence"/>
</dbReference>
<evidence type="ECO:0000256" key="1">
    <source>
        <dbReference type="SAM" id="Phobius"/>
    </source>
</evidence>
<feature type="transmembrane region" description="Helical" evidence="1">
    <location>
        <begin position="568"/>
        <end position="587"/>
    </location>
</feature>
<feature type="transmembrane region" description="Helical" evidence="1">
    <location>
        <begin position="780"/>
        <end position="799"/>
    </location>
</feature>
<feature type="transmembrane region" description="Helical" evidence="1">
    <location>
        <begin position="837"/>
        <end position="857"/>
    </location>
</feature>
<accession>A0A9X2D8D4</accession>
<keyword evidence="1" id="KW-0812">Transmembrane</keyword>
<feature type="transmembrane region" description="Helical" evidence="1">
    <location>
        <begin position="1043"/>
        <end position="1060"/>
    </location>
</feature>
<feature type="transmembrane region" description="Helical" evidence="1">
    <location>
        <begin position="212"/>
        <end position="231"/>
    </location>
</feature>
<dbReference type="EMBL" id="JAMOIL010000013">
    <property type="protein sequence ID" value="MCM0620929.1"/>
    <property type="molecule type" value="Genomic_DNA"/>
</dbReference>
<feature type="transmembrane region" description="Helical" evidence="1">
    <location>
        <begin position="180"/>
        <end position="200"/>
    </location>
</feature>
<dbReference type="RefSeq" id="WP_250827449.1">
    <property type="nucleotide sequence ID" value="NZ_JAMOIL010000013.1"/>
</dbReference>
<dbReference type="InterPro" id="IPR058062">
    <property type="entry name" value="SCO7613_C"/>
</dbReference>
<feature type="transmembrane region" description="Helical" evidence="1">
    <location>
        <begin position="82"/>
        <end position="101"/>
    </location>
</feature>
<protein>
    <submittedName>
        <fullName evidence="2">Uncharacterized protein</fullName>
    </submittedName>
</protein>
<feature type="transmembrane region" description="Helical" evidence="1">
    <location>
        <begin position="915"/>
        <end position="931"/>
    </location>
</feature>
<reference evidence="2" key="1">
    <citation type="submission" date="2022-05" db="EMBL/GenBank/DDBJ databases">
        <authorList>
            <person name="Tuo L."/>
        </authorList>
    </citation>
    <scope>NUCLEOTIDE SEQUENCE</scope>
    <source>
        <strain evidence="2">BSK12Z-4</strain>
    </source>
</reference>
<proteinExistence type="predicted"/>